<feature type="transmembrane region" description="Helical" evidence="1">
    <location>
        <begin position="225"/>
        <end position="248"/>
    </location>
</feature>
<feature type="transmembrane region" description="Helical" evidence="1">
    <location>
        <begin position="59"/>
        <end position="78"/>
    </location>
</feature>
<feature type="transmembrane region" description="Helical" evidence="1">
    <location>
        <begin position="316"/>
        <end position="338"/>
    </location>
</feature>
<accession>A0A9W2YI74</accession>
<feature type="transmembrane region" description="Helical" evidence="1">
    <location>
        <begin position="260"/>
        <end position="284"/>
    </location>
</feature>
<protein>
    <submittedName>
        <fullName evidence="3">Uncharacterized protein LOC106079546 isoform X1</fullName>
    </submittedName>
</protein>
<evidence type="ECO:0000313" key="2">
    <source>
        <dbReference type="Proteomes" id="UP001165740"/>
    </source>
</evidence>
<gene>
    <name evidence="3" type="primary">LOC106079546</name>
</gene>
<keyword evidence="2" id="KW-1185">Reference proteome</keyword>
<keyword evidence="1" id="KW-0812">Transmembrane</keyword>
<dbReference type="AlphaFoldDB" id="A0A9W2YI74"/>
<organism evidence="2 3">
    <name type="scientific">Biomphalaria glabrata</name>
    <name type="common">Bloodfluke planorb</name>
    <name type="synonym">Freshwater snail</name>
    <dbReference type="NCBI Taxonomy" id="6526"/>
    <lineage>
        <taxon>Eukaryota</taxon>
        <taxon>Metazoa</taxon>
        <taxon>Spiralia</taxon>
        <taxon>Lophotrochozoa</taxon>
        <taxon>Mollusca</taxon>
        <taxon>Gastropoda</taxon>
        <taxon>Heterobranchia</taxon>
        <taxon>Euthyneura</taxon>
        <taxon>Panpulmonata</taxon>
        <taxon>Hygrophila</taxon>
        <taxon>Lymnaeoidea</taxon>
        <taxon>Planorbidae</taxon>
        <taxon>Biomphalaria</taxon>
    </lineage>
</organism>
<evidence type="ECO:0000256" key="1">
    <source>
        <dbReference type="SAM" id="Phobius"/>
    </source>
</evidence>
<reference evidence="3" key="1">
    <citation type="submission" date="2025-08" db="UniProtKB">
        <authorList>
            <consortium name="RefSeq"/>
        </authorList>
    </citation>
    <scope>IDENTIFICATION</scope>
</reference>
<feature type="transmembrane region" description="Helical" evidence="1">
    <location>
        <begin position="350"/>
        <end position="370"/>
    </location>
</feature>
<dbReference type="Proteomes" id="UP001165740">
    <property type="component" value="Chromosome 12"/>
</dbReference>
<sequence>MCLGLGCCFALLESLFYLGLVSLPLIGSFYGTDVIYRISIYLIFHTFLLEFISKYMGILVPFFNVIFLIALMFLPISLAPWPIIWIYSTVILLTEPVLRIAEGIVLLNVVMRKSQSAADEIEKDEESSNLYKGVILLFSSICYGLSAALVYEIYNAGTYNQRICLFVVLCFCLAVHNMMIMAHEGIISDCAFCCLVNIAALYVMMKEVEQRNTHLTESTLWKTEIPTSSWTTIFGGLSASSIFSNILYTNKNKAHTAINIFQRFFSPLFIIGLLIRLYSILFIVKKMTRNFFQDNDDEITLDDLDDDLVPPWRSPLLLKVAVIFMFTQLSVIYLFDWAPGMTKLFWPSDLVVSRLLQIIIVILFYIWRLYRAENWTWNIWLTPN</sequence>
<feature type="transmembrane region" description="Helical" evidence="1">
    <location>
        <begin position="159"/>
        <end position="179"/>
    </location>
</feature>
<feature type="transmembrane region" description="Helical" evidence="1">
    <location>
        <begin position="34"/>
        <end position="52"/>
    </location>
</feature>
<feature type="transmembrane region" description="Helical" evidence="1">
    <location>
        <begin position="186"/>
        <end position="205"/>
    </location>
</feature>
<dbReference type="OMA" id="VHNMMWM"/>
<dbReference type="OrthoDB" id="10040867at2759"/>
<name>A0A9W2YI74_BIOGL</name>
<dbReference type="GeneID" id="106079546"/>
<evidence type="ECO:0000313" key="3">
    <source>
        <dbReference type="RefSeq" id="XP_055862379.1"/>
    </source>
</evidence>
<keyword evidence="1" id="KW-1133">Transmembrane helix</keyword>
<keyword evidence="1" id="KW-0472">Membrane</keyword>
<feature type="transmembrane region" description="Helical" evidence="1">
    <location>
        <begin position="130"/>
        <end position="153"/>
    </location>
</feature>
<proteinExistence type="predicted"/>
<dbReference type="RefSeq" id="XP_055862379.1">
    <property type="nucleotide sequence ID" value="XM_056006404.1"/>
</dbReference>